<dbReference type="EMBL" id="JYDJ01000399">
    <property type="protein sequence ID" value="KRX35928.1"/>
    <property type="molecule type" value="Genomic_DNA"/>
</dbReference>
<evidence type="ECO:0000313" key="1">
    <source>
        <dbReference type="EMBL" id="KRX35928.1"/>
    </source>
</evidence>
<dbReference type="Proteomes" id="UP000055048">
    <property type="component" value="Unassembled WGS sequence"/>
</dbReference>
<comment type="caution">
    <text evidence="1">The sequence shown here is derived from an EMBL/GenBank/DDBJ whole genome shotgun (WGS) entry which is preliminary data.</text>
</comment>
<organism evidence="1 2">
    <name type="scientific">Trichinella murrelli</name>
    <dbReference type="NCBI Taxonomy" id="144512"/>
    <lineage>
        <taxon>Eukaryota</taxon>
        <taxon>Metazoa</taxon>
        <taxon>Ecdysozoa</taxon>
        <taxon>Nematoda</taxon>
        <taxon>Enoplea</taxon>
        <taxon>Dorylaimia</taxon>
        <taxon>Trichinellida</taxon>
        <taxon>Trichinellidae</taxon>
        <taxon>Trichinella</taxon>
    </lineage>
</organism>
<dbReference type="AlphaFoldDB" id="A0A0V0TAB9"/>
<proteinExistence type="predicted"/>
<evidence type="ECO:0000313" key="2">
    <source>
        <dbReference type="Proteomes" id="UP000055048"/>
    </source>
</evidence>
<reference evidence="1 2" key="1">
    <citation type="submission" date="2015-01" db="EMBL/GenBank/DDBJ databases">
        <title>Evolution of Trichinella species and genotypes.</title>
        <authorList>
            <person name="Korhonen P.K."/>
            <person name="Edoardo P."/>
            <person name="Giuseppe L.R."/>
            <person name="Gasser R.B."/>
        </authorList>
    </citation>
    <scope>NUCLEOTIDE SEQUENCE [LARGE SCALE GENOMIC DNA]</scope>
    <source>
        <strain evidence="1">ISS417</strain>
    </source>
</reference>
<accession>A0A0V0TAB9</accession>
<protein>
    <submittedName>
        <fullName evidence="1">Uncharacterized protein</fullName>
    </submittedName>
</protein>
<sequence>MALLKWKNTGLTPGIFNWTTQFNIVAVEYLLPCGCYADSALMATIAANAHSALRQFSITEYVGV</sequence>
<keyword evidence="2" id="KW-1185">Reference proteome</keyword>
<gene>
    <name evidence="1" type="ORF">T05_7175</name>
</gene>
<name>A0A0V0TAB9_9BILA</name>